<sequence>MSSDEIIFYDLPSRGTPKCWSLNPWKARLALNFKNVPYKTEWVEYPDVAPTFKSFDIPPNSPSLNPNAQYSIPAIKLPGNKYIMDSLAIAQELERLYPEPSLKFANNDYAPRMQTAVAGFWSSLQPIAVPRVPELILNPKSAEYFNTTRATRFGMPLTELAKSERAGEQAWKAAEQAMDLIVALLEENEGKYVQGGDEPSFADFILAGVFRFSEIVDKEGDLFGRVMGYHGALKEHYEACKPWLKRDD</sequence>
<reference evidence="2" key="1">
    <citation type="journal article" date="2020" name="Stud. Mycol.">
        <title>101 Dothideomycetes genomes: a test case for predicting lifestyles and emergence of pathogens.</title>
        <authorList>
            <person name="Haridas S."/>
            <person name="Albert R."/>
            <person name="Binder M."/>
            <person name="Bloem J."/>
            <person name="Labutti K."/>
            <person name="Salamov A."/>
            <person name="Andreopoulos B."/>
            <person name="Baker S."/>
            <person name="Barry K."/>
            <person name="Bills G."/>
            <person name="Bluhm B."/>
            <person name="Cannon C."/>
            <person name="Castanera R."/>
            <person name="Culley D."/>
            <person name="Daum C."/>
            <person name="Ezra D."/>
            <person name="Gonzalez J."/>
            <person name="Henrissat B."/>
            <person name="Kuo A."/>
            <person name="Liang C."/>
            <person name="Lipzen A."/>
            <person name="Lutzoni F."/>
            <person name="Magnuson J."/>
            <person name="Mondo S."/>
            <person name="Nolan M."/>
            <person name="Ohm R."/>
            <person name="Pangilinan J."/>
            <person name="Park H.-J."/>
            <person name="Ramirez L."/>
            <person name="Alfaro M."/>
            <person name="Sun H."/>
            <person name="Tritt A."/>
            <person name="Yoshinaga Y."/>
            <person name="Zwiers L.-H."/>
            <person name="Turgeon B."/>
            <person name="Goodwin S."/>
            <person name="Spatafora J."/>
            <person name="Crous P."/>
            <person name="Grigoriev I."/>
        </authorList>
    </citation>
    <scope>NUCLEOTIDE SEQUENCE</scope>
    <source>
        <strain evidence="2">SCOH1-5</strain>
    </source>
</reference>
<dbReference type="InterPro" id="IPR036249">
    <property type="entry name" value="Thioredoxin-like_sf"/>
</dbReference>
<dbReference type="OrthoDB" id="4951845at2759"/>
<dbReference type="Pfam" id="PF22041">
    <property type="entry name" value="GST_C_7"/>
    <property type="match status" value="1"/>
</dbReference>
<dbReference type="Proteomes" id="UP000799539">
    <property type="component" value="Unassembled WGS sequence"/>
</dbReference>
<evidence type="ECO:0000313" key="3">
    <source>
        <dbReference type="Proteomes" id="UP000799539"/>
    </source>
</evidence>
<dbReference type="SUPFAM" id="SSF52833">
    <property type="entry name" value="Thioredoxin-like"/>
    <property type="match status" value="1"/>
</dbReference>
<feature type="domain" description="GST N-terminal" evidence="1">
    <location>
        <begin position="11"/>
        <end position="101"/>
    </location>
</feature>
<dbReference type="PROSITE" id="PS50404">
    <property type="entry name" value="GST_NTER"/>
    <property type="match status" value="1"/>
</dbReference>
<dbReference type="AlphaFoldDB" id="A0A6A6FQI0"/>
<organism evidence="2 3">
    <name type="scientific">Cercospora zeae-maydis SCOH1-5</name>
    <dbReference type="NCBI Taxonomy" id="717836"/>
    <lineage>
        <taxon>Eukaryota</taxon>
        <taxon>Fungi</taxon>
        <taxon>Dikarya</taxon>
        <taxon>Ascomycota</taxon>
        <taxon>Pezizomycotina</taxon>
        <taxon>Dothideomycetes</taxon>
        <taxon>Dothideomycetidae</taxon>
        <taxon>Mycosphaerellales</taxon>
        <taxon>Mycosphaerellaceae</taxon>
        <taxon>Cercospora</taxon>
    </lineage>
</organism>
<dbReference type="InterPro" id="IPR036282">
    <property type="entry name" value="Glutathione-S-Trfase_C_sf"/>
</dbReference>
<dbReference type="SUPFAM" id="SSF47616">
    <property type="entry name" value="GST C-terminal domain-like"/>
    <property type="match status" value="1"/>
</dbReference>
<evidence type="ECO:0000313" key="2">
    <source>
        <dbReference type="EMBL" id="KAF2215693.1"/>
    </source>
</evidence>
<dbReference type="CDD" id="cd03038">
    <property type="entry name" value="GST_N_etherase_LigE"/>
    <property type="match status" value="1"/>
</dbReference>
<name>A0A6A6FQI0_9PEZI</name>
<dbReference type="InterPro" id="IPR054416">
    <property type="entry name" value="GST_UstS-like_C"/>
</dbReference>
<keyword evidence="3" id="KW-1185">Reference proteome</keyword>
<accession>A0A6A6FQI0</accession>
<dbReference type="EMBL" id="ML992665">
    <property type="protein sequence ID" value="KAF2215693.1"/>
    <property type="molecule type" value="Genomic_DNA"/>
</dbReference>
<dbReference type="Gene3D" id="3.40.30.10">
    <property type="entry name" value="Glutaredoxin"/>
    <property type="match status" value="1"/>
</dbReference>
<dbReference type="Pfam" id="PF13409">
    <property type="entry name" value="GST_N_2"/>
    <property type="match status" value="1"/>
</dbReference>
<protein>
    <recommendedName>
        <fullName evidence="1">GST N-terminal domain-containing protein</fullName>
    </recommendedName>
</protein>
<dbReference type="InterPro" id="IPR004045">
    <property type="entry name" value="Glutathione_S-Trfase_N"/>
</dbReference>
<gene>
    <name evidence="2" type="ORF">CERZMDRAFT_34457</name>
</gene>
<evidence type="ECO:0000259" key="1">
    <source>
        <dbReference type="PROSITE" id="PS50404"/>
    </source>
</evidence>
<dbReference type="Gene3D" id="1.20.1050.10">
    <property type="match status" value="1"/>
</dbReference>
<proteinExistence type="predicted"/>